<name>A0A8T6ZJ84_9BURK</name>
<evidence type="ECO:0000313" key="3">
    <source>
        <dbReference type="EMBL" id="NLP64310.1"/>
    </source>
</evidence>
<sequence>MSAQAQRVLPPGERANARSSILAGLLAAALTVVLTALIAACGGSGNTGVVSGTTPASTPAAASAPSTASSPSATSLGTSSTSGTVPQSTTPNVLAVRVAATPESARNMLMTSVTVCVPGTTTCATVDNVQVDTGSQGLRLLASALPAGFALPAVTAGASSSPAGECAAFGTGYTWGAVRSADVRLAGEVAPSLPIQVIADASVPTTPNYCRGFGFAMINTTALRSNGILGVGTFDADCGAACVNQPNSSWYYACPSGNCTASAQPLAQQVRNPVASFATDNNGVVIDLPAVPDTGQGAVSGSLIFGIGSQPNNALGSATVLRANTVTGYVTTTTADGSIYPLSYLDSGSNGFFFANSALTRCGVWYCPSTPQSIGASIKGTDGVSAPASVSVANAQTLLASSNWAFNDLAGYNGNMFGWGLPFFFGRRIYTAIESQMTPAGTGPYFAF</sequence>
<keyword evidence="2" id="KW-1133">Transmembrane helix</keyword>
<evidence type="ECO:0000313" key="4">
    <source>
        <dbReference type="Proteomes" id="UP000030460"/>
    </source>
</evidence>
<feature type="compositionally biased region" description="Low complexity" evidence="1">
    <location>
        <begin position="55"/>
        <end position="84"/>
    </location>
</feature>
<feature type="transmembrane region" description="Helical" evidence="2">
    <location>
        <begin position="21"/>
        <end position="40"/>
    </location>
</feature>
<proteinExistence type="predicted"/>
<comment type="caution">
    <text evidence="3">The sequence shown here is derived from an EMBL/GenBank/DDBJ whole genome shotgun (WGS) entry which is preliminary data.</text>
</comment>
<gene>
    <name evidence="3" type="ORF">NH14_024770</name>
</gene>
<dbReference type="EMBL" id="JTDB02000008">
    <property type="protein sequence ID" value="NLP64310.1"/>
    <property type="molecule type" value="Genomic_DNA"/>
</dbReference>
<accession>A0A8T6ZJ84</accession>
<evidence type="ECO:0000256" key="1">
    <source>
        <dbReference type="SAM" id="MobiDB-lite"/>
    </source>
</evidence>
<dbReference type="OrthoDB" id="5289858at2"/>
<keyword evidence="4" id="KW-1185">Reference proteome</keyword>
<dbReference type="Pfam" id="PF11925">
    <property type="entry name" value="DUF3443"/>
    <property type="match status" value="1"/>
</dbReference>
<dbReference type="AlphaFoldDB" id="A0A8T6ZJ84"/>
<evidence type="ECO:0000256" key="2">
    <source>
        <dbReference type="SAM" id="Phobius"/>
    </source>
</evidence>
<feature type="region of interest" description="Disordered" evidence="1">
    <location>
        <begin position="55"/>
        <end position="88"/>
    </location>
</feature>
<organism evidence="3 4">
    <name type="scientific">Paraburkholderia sacchari</name>
    <dbReference type="NCBI Taxonomy" id="159450"/>
    <lineage>
        <taxon>Bacteria</taxon>
        <taxon>Pseudomonadati</taxon>
        <taxon>Pseudomonadota</taxon>
        <taxon>Betaproteobacteria</taxon>
        <taxon>Burkholderiales</taxon>
        <taxon>Burkholderiaceae</taxon>
        <taxon>Paraburkholderia</taxon>
    </lineage>
</organism>
<protein>
    <submittedName>
        <fullName evidence="3">DUF3443 domain-containing protein</fullName>
    </submittedName>
</protein>
<reference evidence="3" key="1">
    <citation type="journal article" date="2015" name="Genome Announc.">
        <title>Draft Genome Sequence of the Polyhydroxyalkanoate-Producing Bacterium Burkholderia sacchari LMG 19450 Isolated from Brazilian Sugarcane Plantation Soil.</title>
        <authorList>
            <person name="Alexandrino P.M."/>
            <person name="Mendonca T.T."/>
            <person name="Guaman Bautista L.P."/>
            <person name="Cherix J."/>
            <person name="Lozano-Sakalauskas G.C."/>
            <person name="Fujita A."/>
            <person name="Ramos Filho E."/>
            <person name="Long P."/>
            <person name="Padilla G."/>
            <person name="Taciro M.K."/>
            <person name="Gomez J.G."/>
            <person name="Silva L.F."/>
        </authorList>
    </citation>
    <scope>NUCLEOTIDE SEQUENCE</scope>
    <source>
        <strain evidence="3">LMG 19450</strain>
    </source>
</reference>
<dbReference type="InterPro" id="IPR021847">
    <property type="entry name" value="DUF3443"/>
</dbReference>
<dbReference type="RefSeq" id="WP_052148359.1">
    <property type="nucleotide sequence ID" value="NZ_CADFGF010000007.1"/>
</dbReference>
<dbReference type="Proteomes" id="UP000030460">
    <property type="component" value="Unassembled WGS sequence"/>
</dbReference>
<reference evidence="3" key="2">
    <citation type="submission" date="2020-04" db="EMBL/GenBank/DDBJ databases">
        <authorList>
            <person name="Alexandrino P."/>
            <person name="Mendonca T."/>
            <person name="Guaman L."/>
            <person name="Cherix J."/>
            <person name="Lozano-Sakalauskas G."/>
            <person name="Fujita A."/>
            <person name="Filho E.R."/>
            <person name="Long P."/>
            <person name="Padilla G."/>
            <person name="Taciro M.K."/>
            <person name="Gomez J.G."/>
            <person name="Silva L.F."/>
            <person name="Torres M."/>
        </authorList>
    </citation>
    <scope>NUCLEOTIDE SEQUENCE</scope>
    <source>
        <strain evidence="3">LMG 19450</strain>
    </source>
</reference>
<keyword evidence="2" id="KW-0472">Membrane</keyword>
<keyword evidence="2" id="KW-0812">Transmembrane</keyword>